<feature type="compositionally biased region" description="Basic and acidic residues" evidence="1">
    <location>
        <begin position="328"/>
        <end position="346"/>
    </location>
</feature>
<name>A0A9W8LQA0_9FUNG</name>
<dbReference type="PANTHER" id="PTHR16019:SF5">
    <property type="entry name" value="BSD DOMAIN-CONTAINING PROTEIN 1"/>
    <property type="match status" value="1"/>
</dbReference>
<dbReference type="GO" id="GO:0005737">
    <property type="term" value="C:cytoplasm"/>
    <property type="evidence" value="ECO:0007669"/>
    <property type="project" value="TreeGrafter"/>
</dbReference>
<protein>
    <recommendedName>
        <fullName evidence="2">BSD domain-containing protein</fullName>
    </recommendedName>
</protein>
<feature type="compositionally biased region" description="Basic and acidic residues" evidence="1">
    <location>
        <begin position="375"/>
        <end position="394"/>
    </location>
</feature>
<accession>A0A9W8LQA0</accession>
<dbReference type="SUPFAM" id="SSF140383">
    <property type="entry name" value="BSD domain-like"/>
    <property type="match status" value="1"/>
</dbReference>
<dbReference type="Proteomes" id="UP001140094">
    <property type="component" value="Unassembled WGS sequence"/>
</dbReference>
<feature type="region of interest" description="Disordered" evidence="1">
    <location>
        <begin position="99"/>
        <end position="120"/>
    </location>
</feature>
<reference evidence="3" key="1">
    <citation type="submission" date="2022-07" db="EMBL/GenBank/DDBJ databases">
        <title>Phylogenomic reconstructions and comparative analyses of Kickxellomycotina fungi.</title>
        <authorList>
            <person name="Reynolds N.K."/>
            <person name="Stajich J.E."/>
            <person name="Barry K."/>
            <person name="Grigoriev I.V."/>
            <person name="Crous P."/>
            <person name="Smith M.E."/>
        </authorList>
    </citation>
    <scope>NUCLEOTIDE SEQUENCE</scope>
    <source>
        <strain evidence="3">NRRL 1565</strain>
    </source>
</reference>
<dbReference type="SMART" id="SM00751">
    <property type="entry name" value="BSD"/>
    <property type="match status" value="1"/>
</dbReference>
<dbReference type="InterPro" id="IPR005607">
    <property type="entry name" value="BSD_dom"/>
</dbReference>
<feature type="compositionally biased region" description="Polar residues" evidence="1">
    <location>
        <begin position="189"/>
        <end position="209"/>
    </location>
</feature>
<dbReference type="PANTHER" id="PTHR16019">
    <property type="entry name" value="SYNAPSE-ASSOCIATED PROTEIN"/>
    <property type="match status" value="1"/>
</dbReference>
<evidence type="ECO:0000313" key="4">
    <source>
        <dbReference type="Proteomes" id="UP001140094"/>
    </source>
</evidence>
<gene>
    <name evidence="3" type="ORF">H4R20_004693</name>
</gene>
<dbReference type="OrthoDB" id="73788at2759"/>
<dbReference type="InterPro" id="IPR051494">
    <property type="entry name" value="BSD_domain-containing"/>
</dbReference>
<feature type="non-terminal residue" evidence="3">
    <location>
        <position position="1"/>
    </location>
</feature>
<feature type="compositionally biased region" description="Acidic residues" evidence="1">
    <location>
        <begin position="398"/>
        <end position="408"/>
    </location>
</feature>
<evidence type="ECO:0000259" key="2">
    <source>
        <dbReference type="PROSITE" id="PS50858"/>
    </source>
</evidence>
<organism evidence="3 4">
    <name type="scientific">Coemansia guatemalensis</name>
    <dbReference type="NCBI Taxonomy" id="2761395"/>
    <lineage>
        <taxon>Eukaryota</taxon>
        <taxon>Fungi</taxon>
        <taxon>Fungi incertae sedis</taxon>
        <taxon>Zoopagomycota</taxon>
        <taxon>Kickxellomycotina</taxon>
        <taxon>Kickxellomycetes</taxon>
        <taxon>Kickxellales</taxon>
        <taxon>Kickxellaceae</taxon>
        <taxon>Coemansia</taxon>
    </lineage>
</organism>
<evidence type="ECO:0000256" key="1">
    <source>
        <dbReference type="SAM" id="MobiDB-lite"/>
    </source>
</evidence>
<feature type="compositionally biased region" description="Low complexity" evidence="1">
    <location>
        <begin position="347"/>
        <end position="362"/>
    </location>
</feature>
<feature type="compositionally biased region" description="Polar residues" evidence="1">
    <location>
        <begin position="101"/>
        <end position="120"/>
    </location>
</feature>
<dbReference type="Pfam" id="PF03909">
    <property type="entry name" value="BSD"/>
    <property type="match status" value="1"/>
</dbReference>
<dbReference type="InterPro" id="IPR035925">
    <property type="entry name" value="BSD_dom_sf"/>
</dbReference>
<dbReference type="EMBL" id="JANBUO010001321">
    <property type="protein sequence ID" value="KAJ2798782.1"/>
    <property type="molecule type" value="Genomic_DNA"/>
</dbReference>
<sequence length="408" mass="45168">TSRTDEKQIDNRDQNVATADELPTLNSMFGFAASWGRKLQSDLQLESFVDQVKKQSEEVAKAYSQDISEFAQAVRTGAARGIDELSTRFNQLKTDLETEANADTSTTDAERAVQTNAERSSVFETLKKQQEKTKRLMSRLGTDLEDLLRDAIVIEAPGSASTEEQRSAARKIIYDRRMAQLAAIQESESTYLTDPHTSAVATPGSTTKDISPDDEEKAETDVAGNKAQQTADYDKFVAELSLDDKKDEMAQLLEANPAMADIHKRIVPDKVSEIVFWTRYFFHVWKVEQEEIRRKNLVEAAVAATKEDEFSWDMDDDVDASGVNGQSKEMESKDGDKHVSDSKAADTKSATESASKTEAAAETVDKTEGSSATEATKDKDAAKPSQEKNSEKKAGSNAEDDDAWDEWE</sequence>
<dbReference type="Gene3D" id="1.10.3970.10">
    <property type="entry name" value="BSD domain"/>
    <property type="match status" value="1"/>
</dbReference>
<dbReference type="PROSITE" id="PS50858">
    <property type="entry name" value="BSD"/>
    <property type="match status" value="1"/>
</dbReference>
<feature type="region of interest" description="Disordered" evidence="1">
    <location>
        <begin position="189"/>
        <end position="226"/>
    </location>
</feature>
<keyword evidence="4" id="KW-1185">Reference proteome</keyword>
<proteinExistence type="predicted"/>
<feature type="region of interest" description="Disordered" evidence="1">
    <location>
        <begin position="313"/>
        <end position="408"/>
    </location>
</feature>
<comment type="caution">
    <text evidence="3">The sequence shown here is derived from an EMBL/GenBank/DDBJ whole genome shotgun (WGS) entry which is preliminary data.</text>
</comment>
<dbReference type="AlphaFoldDB" id="A0A9W8LQA0"/>
<evidence type="ECO:0000313" key="3">
    <source>
        <dbReference type="EMBL" id="KAJ2798782.1"/>
    </source>
</evidence>
<feature type="domain" description="BSD" evidence="2">
    <location>
        <begin position="236"/>
        <end position="288"/>
    </location>
</feature>